<evidence type="ECO:0000313" key="2">
    <source>
        <dbReference type="EMBL" id="KAF9496767.1"/>
    </source>
</evidence>
<feature type="domain" description="Endonuclease/exonuclease/phosphatase" evidence="1">
    <location>
        <begin position="2"/>
        <end position="93"/>
    </location>
</feature>
<keyword evidence="3" id="KW-1185">Reference proteome</keyword>
<protein>
    <recommendedName>
        <fullName evidence="1">Endonuclease/exonuclease/phosphatase domain-containing protein</fullName>
    </recommendedName>
</protein>
<evidence type="ECO:0000259" key="1">
    <source>
        <dbReference type="Pfam" id="PF14529"/>
    </source>
</evidence>
<dbReference type="InterPro" id="IPR036691">
    <property type="entry name" value="Endo/exonu/phosph_ase_sf"/>
</dbReference>
<reference evidence="2" key="1">
    <citation type="submission" date="2020-11" db="EMBL/GenBank/DDBJ databases">
        <authorList>
            <consortium name="DOE Joint Genome Institute"/>
            <person name="Ahrendt S."/>
            <person name="Riley R."/>
            <person name="Andreopoulos W."/>
            <person name="Labutti K."/>
            <person name="Pangilinan J."/>
            <person name="Ruiz-Duenas F.J."/>
            <person name="Barrasa J.M."/>
            <person name="Sanchez-Garcia M."/>
            <person name="Camarero S."/>
            <person name="Miyauchi S."/>
            <person name="Serrano A."/>
            <person name="Linde D."/>
            <person name="Babiker R."/>
            <person name="Drula E."/>
            <person name="Ayuso-Fernandez I."/>
            <person name="Pacheco R."/>
            <person name="Padilla G."/>
            <person name="Ferreira P."/>
            <person name="Barriuso J."/>
            <person name="Kellner H."/>
            <person name="Castanera R."/>
            <person name="Alfaro M."/>
            <person name="Ramirez L."/>
            <person name="Pisabarro A.G."/>
            <person name="Kuo A."/>
            <person name="Tritt A."/>
            <person name="Lipzen A."/>
            <person name="He G."/>
            <person name="Yan M."/>
            <person name="Ng V."/>
            <person name="Cullen D."/>
            <person name="Martin F."/>
            <person name="Rosso M.-N."/>
            <person name="Henrissat B."/>
            <person name="Hibbett D."/>
            <person name="Martinez A.T."/>
            <person name="Grigoriev I.V."/>
        </authorList>
    </citation>
    <scope>NUCLEOTIDE SEQUENCE</scope>
    <source>
        <strain evidence="2">ATCC 90797</strain>
    </source>
</reference>
<gene>
    <name evidence="2" type="ORF">BDN71DRAFT_1505437</name>
</gene>
<dbReference type="SUPFAM" id="SSF56219">
    <property type="entry name" value="DNase I-like"/>
    <property type="match status" value="1"/>
</dbReference>
<organism evidence="2 3">
    <name type="scientific">Pleurotus eryngii</name>
    <name type="common">Boletus of the steppes</name>
    <dbReference type="NCBI Taxonomy" id="5323"/>
    <lineage>
        <taxon>Eukaryota</taxon>
        <taxon>Fungi</taxon>
        <taxon>Dikarya</taxon>
        <taxon>Basidiomycota</taxon>
        <taxon>Agaricomycotina</taxon>
        <taxon>Agaricomycetes</taxon>
        <taxon>Agaricomycetidae</taxon>
        <taxon>Agaricales</taxon>
        <taxon>Pleurotineae</taxon>
        <taxon>Pleurotaceae</taxon>
        <taxon>Pleurotus</taxon>
    </lineage>
</organism>
<dbReference type="EMBL" id="MU154549">
    <property type="protein sequence ID" value="KAF9496767.1"/>
    <property type="molecule type" value="Genomic_DNA"/>
</dbReference>
<evidence type="ECO:0000313" key="3">
    <source>
        <dbReference type="Proteomes" id="UP000807025"/>
    </source>
</evidence>
<dbReference type="InterPro" id="IPR005135">
    <property type="entry name" value="Endo/exonuclease/phosphatase"/>
</dbReference>
<dbReference type="Gene3D" id="3.60.10.10">
    <property type="entry name" value="Endonuclease/exonuclease/phosphatase"/>
    <property type="match status" value="1"/>
</dbReference>
<accession>A0A9P5ZYD5</accession>
<dbReference type="AlphaFoldDB" id="A0A9P5ZYD5"/>
<dbReference type="GO" id="GO:0003824">
    <property type="term" value="F:catalytic activity"/>
    <property type="evidence" value="ECO:0007669"/>
    <property type="project" value="InterPro"/>
</dbReference>
<dbReference type="OrthoDB" id="2855870at2759"/>
<dbReference type="Pfam" id="PF14529">
    <property type="entry name" value="Exo_endo_phos_2"/>
    <property type="match status" value="1"/>
</dbReference>
<proteinExistence type="predicted"/>
<name>A0A9P5ZYD5_PLEER</name>
<sequence>MPTIMAGNFNLCHNAWSIPPSTNQQSAEDLLEWAVDNPFSLANLKGVQMRVSSSGQQDSIINLAFFNCAVIDLTIFSSPVVNEDLSFGSDHNALTYTAKAVAQEEGTPTDLGKRLDPGKQKEWVANFTMKFQILEESFADPTTSQDLDHIVEELVKCFTQSTDSCMPDCKLATSKAVKWWNQECQDAVEEVRRALCEDKLKLLNCMHQIIKKAKQG</sequence>
<comment type="caution">
    <text evidence="2">The sequence shown here is derived from an EMBL/GenBank/DDBJ whole genome shotgun (WGS) entry which is preliminary data.</text>
</comment>
<dbReference type="Proteomes" id="UP000807025">
    <property type="component" value="Unassembled WGS sequence"/>
</dbReference>